<protein>
    <submittedName>
        <fullName evidence="3">Metallo-beta-lactamase-like protein</fullName>
    </submittedName>
</protein>
<dbReference type="CDD" id="cd16282">
    <property type="entry name" value="metallo-hydrolase-like_MBL-fold"/>
    <property type="match status" value="1"/>
</dbReference>
<dbReference type="Pfam" id="PF00753">
    <property type="entry name" value="Lactamase_B"/>
    <property type="match status" value="1"/>
</dbReference>
<dbReference type="OrthoDB" id="420651at2"/>
<dbReference type="PANTHER" id="PTHR42951">
    <property type="entry name" value="METALLO-BETA-LACTAMASE DOMAIN-CONTAINING"/>
    <property type="match status" value="1"/>
</dbReference>
<dbReference type="KEGG" id="rli:RLO149_c037750"/>
<dbReference type="NCBIfam" id="TIGR04559">
    <property type="entry name" value="SoxH_rel_PQQ_2"/>
    <property type="match status" value="1"/>
</dbReference>
<dbReference type="RefSeq" id="WP_013963571.1">
    <property type="nucleotide sequence ID" value="NC_015730.1"/>
</dbReference>
<name>F7ZCB5_ROSLO</name>
<dbReference type="InterPro" id="IPR001279">
    <property type="entry name" value="Metallo-B-lactamas"/>
</dbReference>
<sequence length="347" mass="37170">MFEAMITLCLSLGEGPCRDHLLPGYEAQTQAACQVALSESPPDVSIFQGLQAQGVATCQPVGEALNVTEVASGVFVHVGRIEEPNASNRGDVSNLGFIVGETSVAVVDSGSARWIGEALWRTIRARTDKPVSHAIVTHMHPDHALGAALFSEAGAALVAHDSLPRALADRQANYLESLTSLIGADILLGTRAPVIDITVTEVLQIDLGARVLTLQAWPVAHTGNDLTVWDTATGTFFAGDLIFDRHTPALDGRLTGWRAVLRELQGLDIERVVPGHGGAALDWPLGSEPIARYLSVLEEDTRAAVEAGTRLGTAVEEIAQSERSLWQLFDAYNPRNATVAFTELEWE</sequence>
<dbReference type="InterPro" id="IPR050855">
    <property type="entry name" value="NDM-1-like"/>
</dbReference>
<reference evidence="3 4" key="1">
    <citation type="journal article" date="2011" name="BMC Genomics">
        <title>Comparative genome analysis and genome-guided physiological analysis of Roseobacter litoralis.</title>
        <authorList>
            <person name="Kalhoefer D."/>
            <person name="Thole S."/>
            <person name="Voget S."/>
            <person name="Lehmann R."/>
            <person name="Liesegang H."/>
            <person name="Wollher A."/>
            <person name="Daniel R."/>
            <person name="Simon M."/>
            <person name="Brinkhoff T."/>
        </authorList>
    </citation>
    <scope>NUCLEOTIDE SEQUENCE [LARGE SCALE GENOMIC DNA]</scope>
    <source>
        <strain evidence="4">ATCC 49566 / DSM 6996 / JCM 21268 / NBRC 15278 / OCh 149</strain>
    </source>
</reference>
<keyword evidence="4" id="KW-1185">Reference proteome</keyword>
<dbReference type="SUPFAM" id="SSF56281">
    <property type="entry name" value="Metallo-hydrolase/oxidoreductase"/>
    <property type="match status" value="1"/>
</dbReference>
<dbReference type="InterPro" id="IPR036866">
    <property type="entry name" value="RibonucZ/Hydroxyglut_hydro"/>
</dbReference>
<dbReference type="PANTHER" id="PTHR42951:SF4">
    <property type="entry name" value="ACYL-COENZYME A THIOESTERASE MBLAC2"/>
    <property type="match status" value="1"/>
</dbReference>
<accession>F7ZCB5</accession>
<dbReference type="EMBL" id="CP002623">
    <property type="protein sequence ID" value="AEI95688.1"/>
    <property type="molecule type" value="Genomic_DNA"/>
</dbReference>
<evidence type="ECO:0000313" key="4">
    <source>
        <dbReference type="Proteomes" id="UP000001353"/>
    </source>
</evidence>
<feature type="domain" description="Metallo-beta-lactamase" evidence="2">
    <location>
        <begin position="92"/>
        <end position="276"/>
    </location>
</feature>
<evidence type="ECO:0000259" key="2">
    <source>
        <dbReference type="SMART" id="SM00849"/>
    </source>
</evidence>
<dbReference type="AlphaFoldDB" id="F7ZCB5"/>
<dbReference type="SMART" id="SM00849">
    <property type="entry name" value="Lactamase_B"/>
    <property type="match status" value="1"/>
</dbReference>
<dbReference type="HOGENOM" id="CLU_056342_0_0_5"/>
<evidence type="ECO:0000313" key="3">
    <source>
        <dbReference type="EMBL" id="AEI95688.1"/>
    </source>
</evidence>
<comment type="similarity">
    <text evidence="1">Belongs to the metallo-beta-lactamase superfamily. Class-B beta-lactamase family.</text>
</comment>
<dbReference type="eggNOG" id="COG0491">
    <property type="taxonomic scope" value="Bacteria"/>
</dbReference>
<dbReference type="GO" id="GO:0017001">
    <property type="term" value="P:antibiotic catabolic process"/>
    <property type="evidence" value="ECO:0007669"/>
    <property type="project" value="UniProtKB-ARBA"/>
</dbReference>
<organism evidence="3 4">
    <name type="scientific">Roseobacter litoralis (strain ATCC 49566 / DSM 6996 / JCM 21268 / NBRC 15278 / OCh 149)</name>
    <dbReference type="NCBI Taxonomy" id="391595"/>
    <lineage>
        <taxon>Bacteria</taxon>
        <taxon>Pseudomonadati</taxon>
        <taxon>Pseudomonadota</taxon>
        <taxon>Alphaproteobacteria</taxon>
        <taxon>Rhodobacterales</taxon>
        <taxon>Roseobacteraceae</taxon>
        <taxon>Roseobacter</taxon>
    </lineage>
</organism>
<dbReference type="InterPro" id="IPR030829">
    <property type="entry name" value="SoxH-rel_PQQ_2"/>
</dbReference>
<proteinExistence type="inferred from homology"/>
<dbReference type="Proteomes" id="UP000001353">
    <property type="component" value="Chromosome"/>
</dbReference>
<dbReference type="STRING" id="391595.RLO149_c037750"/>
<evidence type="ECO:0000256" key="1">
    <source>
        <dbReference type="ARBA" id="ARBA00005250"/>
    </source>
</evidence>
<gene>
    <name evidence="3" type="ordered locus">RLO149_c037750</name>
</gene>
<dbReference type="Gene3D" id="3.60.15.10">
    <property type="entry name" value="Ribonuclease Z/Hydroxyacylglutathione hydrolase-like"/>
    <property type="match status" value="1"/>
</dbReference>